<protein>
    <submittedName>
        <fullName evidence="2">Uncharacterized protein</fullName>
    </submittedName>
</protein>
<feature type="transmembrane region" description="Helical" evidence="1">
    <location>
        <begin position="33"/>
        <end position="53"/>
    </location>
</feature>
<evidence type="ECO:0000256" key="1">
    <source>
        <dbReference type="SAM" id="Phobius"/>
    </source>
</evidence>
<keyword evidence="1" id="KW-0812">Transmembrane</keyword>
<dbReference type="FunCoup" id="A0A0G4G2Z6">
    <property type="interactions" value="7"/>
</dbReference>
<evidence type="ECO:0000313" key="3">
    <source>
        <dbReference type="Proteomes" id="UP000041254"/>
    </source>
</evidence>
<dbReference type="STRING" id="1169540.A0A0G4G2Z6"/>
<dbReference type="PhylomeDB" id="A0A0G4G2Z6"/>
<keyword evidence="1" id="KW-0472">Membrane</keyword>
<dbReference type="Proteomes" id="UP000041254">
    <property type="component" value="Unassembled WGS sequence"/>
</dbReference>
<dbReference type="AlphaFoldDB" id="A0A0G4G2Z6"/>
<dbReference type="OrthoDB" id="383103at2759"/>
<keyword evidence="1" id="KW-1133">Transmembrane helix</keyword>
<evidence type="ECO:0000313" key="2">
    <source>
        <dbReference type="EMBL" id="CEM22465.1"/>
    </source>
</evidence>
<dbReference type="InParanoid" id="A0A0G4G2Z6"/>
<dbReference type="OMA" id="GYNLSMK"/>
<reference evidence="2 3" key="1">
    <citation type="submission" date="2014-11" db="EMBL/GenBank/DDBJ databases">
        <authorList>
            <person name="Zhu J."/>
            <person name="Qi W."/>
            <person name="Song R."/>
        </authorList>
    </citation>
    <scope>NUCLEOTIDE SEQUENCE [LARGE SCALE GENOMIC DNA]</scope>
</reference>
<keyword evidence="3" id="KW-1185">Reference proteome</keyword>
<gene>
    <name evidence="2" type="ORF">Vbra_16763</name>
</gene>
<dbReference type="VEuPathDB" id="CryptoDB:Vbra_16763"/>
<name>A0A0G4G2Z6_VITBC</name>
<organism evidence="2 3">
    <name type="scientific">Vitrella brassicaformis (strain CCMP3155)</name>
    <dbReference type="NCBI Taxonomy" id="1169540"/>
    <lineage>
        <taxon>Eukaryota</taxon>
        <taxon>Sar</taxon>
        <taxon>Alveolata</taxon>
        <taxon>Colpodellida</taxon>
        <taxon>Vitrellaceae</taxon>
        <taxon>Vitrella</taxon>
    </lineage>
</organism>
<sequence>MATPPPTFASRLQSGAVAIFNNIFRGPSVAHSILFGAGLGLAIYPLQLSYLFVKTAWFDSEAIALASRKRYQDKQRCHEAELDAALKNAAMVDYVQEYDPVAARLPFQKLDPYYRF</sequence>
<proteinExistence type="predicted"/>
<accession>A0A0G4G2Z6</accession>
<dbReference type="EMBL" id="CDMY01000553">
    <property type="protein sequence ID" value="CEM22465.1"/>
    <property type="molecule type" value="Genomic_DNA"/>
</dbReference>